<gene>
    <name evidence="8" type="ORF">F0357_13005</name>
</gene>
<feature type="transmembrane region" description="Helical" evidence="6">
    <location>
        <begin position="191"/>
        <end position="210"/>
    </location>
</feature>
<dbReference type="CDD" id="cd06261">
    <property type="entry name" value="TM_PBP2"/>
    <property type="match status" value="1"/>
</dbReference>
<dbReference type="InterPro" id="IPR000515">
    <property type="entry name" value="MetI-like"/>
</dbReference>
<evidence type="ECO:0000256" key="1">
    <source>
        <dbReference type="ARBA" id="ARBA00004651"/>
    </source>
</evidence>
<keyword evidence="3 6" id="KW-0812">Transmembrane</keyword>
<keyword evidence="4 6" id="KW-1133">Transmembrane helix</keyword>
<dbReference type="AlphaFoldDB" id="A0A6A7Y612"/>
<evidence type="ECO:0000313" key="9">
    <source>
        <dbReference type="Proteomes" id="UP000332515"/>
    </source>
</evidence>
<dbReference type="PANTHER" id="PTHR30177">
    <property type="entry name" value="GLYCINE BETAINE/L-PROLINE TRANSPORT SYSTEM PERMEASE PROTEIN PROW"/>
    <property type="match status" value="1"/>
</dbReference>
<comment type="similarity">
    <text evidence="6">Belongs to the binding-protein-dependent transport system permease family.</text>
</comment>
<evidence type="ECO:0000256" key="6">
    <source>
        <dbReference type="RuleBase" id="RU363032"/>
    </source>
</evidence>
<dbReference type="GO" id="GO:0005886">
    <property type="term" value="C:plasma membrane"/>
    <property type="evidence" value="ECO:0007669"/>
    <property type="project" value="UniProtKB-SubCell"/>
</dbReference>
<dbReference type="PANTHER" id="PTHR30177:SF32">
    <property type="entry name" value="GLYCINE BETAINE UPTAKE SYSTEM PERMEASE PROTEIN YEHW"/>
    <property type="match status" value="1"/>
</dbReference>
<feature type="domain" description="ABC transmembrane type-1" evidence="7">
    <location>
        <begin position="29"/>
        <end position="210"/>
    </location>
</feature>
<feature type="transmembrane region" description="Helical" evidence="6">
    <location>
        <begin position="145"/>
        <end position="171"/>
    </location>
</feature>
<dbReference type="EMBL" id="VWNA01000001">
    <property type="protein sequence ID" value="MQT13538.1"/>
    <property type="molecule type" value="Genomic_DNA"/>
</dbReference>
<dbReference type="Proteomes" id="UP000332515">
    <property type="component" value="Unassembled WGS sequence"/>
</dbReference>
<dbReference type="Pfam" id="PF00528">
    <property type="entry name" value="BPD_transp_1"/>
    <property type="match status" value="1"/>
</dbReference>
<dbReference type="InterPro" id="IPR035906">
    <property type="entry name" value="MetI-like_sf"/>
</dbReference>
<accession>A0A6A7Y612</accession>
<keyword evidence="5 6" id="KW-0472">Membrane</keyword>
<dbReference type="SUPFAM" id="SSF161098">
    <property type="entry name" value="MetI-like"/>
    <property type="match status" value="1"/>
</dbReference>
<sequence>MPATAPWFHAWYPELGTPVYSRASFFTLTISHVTLVAVSSVIVAVVGIAAGAFVTTTPGREFAGIVDRIVAIGQTFPPAAVLAVAVPATGYGAVPTLIALVAYGVLPVVETTVTGLAGVPDSVRQAADGVGFTPLGRLARVELPIALPVILTGLRTAVVINIGTATIGSTVGALTLGSPIIEGLSGSNPAFVVQGAIVVALLAVFVDQLFEEAERVATRHRAKP</sequence>
<keyword evidence="2 6" id="KW-0813">Transport</keyword>
<protein>
    <submittedName>
        <fullName evidence="8">ABC transporter permease</fullName>
    </submittedName>
</protein>
<comment type="subcellular location">
    <subcellularLocation>
        <location evidence="1 6">Cell membrane</location>
        <topology evidence="1 6">Multi-pass membrane protein</topology>
    </subcellularLocation>
</comment>
<reference evidence="8 9" key="1">
    <citation type="submission" date="2019-09" db="EMBL/GenBank/DDBJ databases">
        <title>Segnochrobactrum spirostomi gen. nov., sp. nov., isolated from the ciliate Spirostomum cf. yagiui and description of a novel family, Segnochrobactraceae fam. nov. within the order Rhizobiales of the class Alphaproteobacteria.</title>
        <authorList>
            <person name="Akter S."/>
            <person name="Shazib S.U.A."/>
            <person name="Shin M.K."/>
        </authorList>
    </citation>
    <scope>NUCLEOTIDE SEQUENCE [LARGE SCALE GENOMIC DNA]</scope>
    <source>
        <strain evidence="8 9">Sp-1</strain>
    </source>
</reference>
<feature type="transmembrane region" description="Helical" evidence="6">
    <location>
        <begin position="30"/>
        <end position="54"/>
    </location>
</feature>
<evidence type="ECO:0000256" key="5">
    <source>
        <dbReference type="ARBA" id="ARBA00023136"/>
    </source>
</evidence>
<name>A0A6A7Y612_9HYPH</name>
<dbReference type="PROSITE" id="PS50928">
    <property type="entry name" value="ABC_TM1"/>
    <property type="match status" value="1"/>
</dbReference>
<dbReference type="Gene3D" id="1.10.3720.10">
    <property type="entry name" value="MetI-like"/>
    <property type="match status" value="1"/>
</dbReference>
<evidence type="ECO:0000256" key="3">
    <source>
        <dbReference type="ARBA" id="ARBA00022692"/>
    </source>
</evidence>
<evidence type="ECO:0000313" key="8">
    <source>
        <dbReference type="EMBL" id="MQT13538.1"/>
    </source>
</evidence>
<organism evidence="8 9">
    <name type="scientific">Segnochrobactrum spirostomi</name>
    <dbReference type="NCBI Taxonomy" id="2608987"/>
    <lineage>
        <taxon>Bacteria</taxon>
        <taxon>Pseudomonadati</taxon>
        <taxon>Pseudomonadota</taxon>
        <taxon>Alphaproteobacteria</taxon>
        <taxon>Hyphomicrobiales</taxon>
        <taxon>Segnochrobactraceae</taxon>
        <taxon>Segnochrobactrum</taxon>
    </lineage>
</organism>
<dbReference type="InterPro" id="IPR051204">
    <property type="entry name" value="ABC_transp_perm/SBD"/>
</dbReference>
<comment type="caution">
    <text evidence="8">The sequence shown here is derived from an EMBL/GenBank/DDBJ whole genome shotgun (WGS) entry which is preliminary data.</text>
</comment>
<evidence type="ECO:0000256" key="4">
    <source>
        <dbReference type="ARBA" id="ARBA00022989"/>
    </source>
</evidence>
<keyword evidence="9" id="KW-1185">Reference proteome</keyword>
<evidence type="ECO:0000256" key="2">
    <source>
        <dbReference type="ARBA" id="ARBA00022448"/>
    </source>
</evidence>
<proteinExistence type="inferred from homology"/>
<dbReference type="GO" id="GO:0055085">
    <property type="term" value="P:transmembrane transport"/>
    <property type="evidence" value="ECO:0007669"/>
    <property type="project" value="InterPro"/>
</dbReference>
<evidence type="ECO:0000259" key="7">
    <source>
        <dbReference type="PROSITE" id="PS50928"/>
    </source>
</evidence>